<gene>
    <name evidence="1" type="ORF">I4F81_001624</name>
</gene>
<protein>
    <submittedName>
        <fullName evidence="1">Uncharacterized protein</fullName>
    </submittedName>
</protein>
<evidence type="ECO:0000313" key="2">
    <source>
        <dbReference type="Proteomes" id="UP000798662"/>
    </source>
</evidence>
<sequence>MRRRGGTESNGDGDDGGSSGGGGVGGGGGGGDTALCIQRHPHDCLHRHSHYGRPPKRGAVFSRRSNTPKPPTNPRDAAVGVVRPATRPRTIPCWARTAAMAVEGATKLHSATSAAPVVAFRRSPRHWPAST</sequence>
<proteinExistence type="predicted"/>
<organism evidence="1 2">
    <name type="scientific">Pyropia yezoensis</name>
    <name type="common">Susabi-nori</name>
    <name type="synonym">Porphyra yezoensis</name>
    <dbReference type="NCBI Taxonomy" id="2788"/>
    <lineage>
        <taxon>Eukaryota</taxon>
        <taxon>Rhodophyta</taxon>
        <taxon>Bangiophyceae</taxon>
        <taxon>Bangiales</taxon>
        <taxon>Bangiaceae</taxon>
        <taxon>Pyropia</taxon>
    </lineage>
</organism>
<evidence type="ECO:0000313" key="1">
    <source>
        <dbReference type="EMBL" id="KAK1859026.1"/>
    </source>
</evidence>
<name>A0ACC3BNF9_PYRYE</name>
<accession>A0ACC3BNF9</accession>
<dbReference type="Proteomes" id="UP000798662">
    <property type="component" value="Chromosome 1"/>
</dbReference>
<comment type="caution">
    <text evidence="1">The sequence shown here is derived from an EMBL/GenBank/DDBJ whole genome shotgun (WGS) entry which is preliminary data.</text>
</comment>
<reference evidence="1" key="1">
    <citation type="submission" date="2019-11" db="EMBL/GenBank/DDBJ databases">
        <title>Nori genome reveals adaptations in red seaweeds to the harsh intertidal environment.</title>
        <authorList>
            <person name="Wang D."/>
            <person name="Mao Y."/>
        </authorList>
    </citation>
    <scope>NUCLEOTIDE SEQUENCE</scope>
    <source>
        <tissue evidence="1">Gametophyte</tissue>
    </source>
</reference>
<keyword evidence="2" id="KW-1185">Reference proteome</keyword>
<dbReference type="EMBL" id="CM020618">
    <property type="protein sequence ID" value="KAK1859026.1"/>
    <property type="molecule type" value="Genomic_DNA"/>
</dbReference>